<dbReference type="RefSeq" id="WP_230742269.1">
    <property type="nucleotide sequence ID" value="NZ_PGCK01000008.1"/>
</dbReference>
<feature type="transmembrane region" description="Helical" evidence="6">
    <location>
        <begin position="175"/>
        <end position="192"/>
    </location>
</feature>
<dbReference type="PANTHER" id="PTHR30477:SF13">
    <property type="entry name" value="IRON TRANSPORT SYSTEM MEMBRANE PROTEIN HI_0360-RELATED"/>
    <property type="match status" value="1"/>
</dbReference>
<feature type="transmembrane region" description="Helical" evidence="6">
    <location>
        <begin position="64"/>
        <end position="80"/>
    </location>
</feature>
<dbReference type="InterPro" id="IPR001626">
    <property type="entry name" value="ABC_TroCD"/>
</dbReference>
<feature type="transmembrane region" description="Helical" evidence="6">
    <location>
        <begin position="92"/>
        <end position="114"/>
    </location>
</feature>
<dbReference type="GO" id="GO:0055085">
    <property type="term" value="P:transmembrane transport"/>
    <property type="evidence" value="ECO:0007669"/>
    <property type="project" value="InterPro"/>
</dbReference>
<dbReference type="Proteomes" id="UP001320159">
    <property type="component" value="Unassembled WGS sequence"/>
</dbReference>
<dbReference type="EMBL" id="PGCK01000008">
    <property type="protein sequence ID" value="MCD1295416.1"/>
    <property type="molecule type" value="Genomic_DNA"/>
</dbReference>
<evidence type="ECO:0000256" key="1">
    <source>
        <dbReference type="ARBA" id="ARBA00004141"/>
    </source>
</evidence>
<keyword evidence="3 6" id="KW-0812">Transmembrane</keyword>
<evidence type="ECO:0000256" key="2">
    <source>
        <dbReference type="ARBA" id="ARBA00008034"/>
    </source>
</evidence>
<evidence type="ECO:0000256" key="5">
    <source>
        <dbReference type="ARBA" id="ARBA00023136"/>
    </source>
</evidence>
<feature type="transmembrane region" description="Helical" evidence="6">
    <location>
        <begin position="247"/>
        <end position="266"/>
    </location>
</feature>
<keyword evidence="8" id="KW-1185">Reference proteome</keyword>
<dbReference type="Gene3D" id="1.10.3470.10">
    <property type="entry name" value="ABC transporter involved in vitamin B12 uptake, BtuC"/>
    <property type="match status" value="1"/>
</dbReference>
<gene>
    <name evidence="7" type="ORF">CUJ83_10440</name>
</gene>
<feature type="transmembrane region" description="Helical" evidence="6">
    <location>
        <begin position="6"/>
        <end position="32"/>
    </location>
</feature>
<sequence length="276" mass="30002">MFEFFISNNIVCHAVEAMVFASISCSILGVIISRMNISSIGFTMSHAAFAGAALGLFLGTNATLVAILFSIAIALLIGPVSDKTKMSTDTTLGVMFAMTMAIAIFFISYMQYIGKGFSASGLLFGDVISLYREEIYSIAVISALTIFFILLFYKEILALMFNMKIAMASGIRTKLLFYAVLFIIAVSIALNIQIVGGLLIYVWLVVPAAIAYQFCYNVRNMFIVAPLVAVVVSIIGVWAGFEYTLPIGPLTAVIFTVVFAISVILSPKRRITSNKF</sequence>
<name>A0AAP2REP5_9EURY</name>
<dbReference type="InterPro" id="IPR037294">
    <property type="entry name" value="ABC_BtuC-like"/>
</dbReference>
<reference evidence="7 8" key="1">
    <citation type="submission" date="2017-11" db="EMBL/GenBank/DDBJ databases">
        <title>Isolation and Characterization of Family Methanocellaceae Species from Potential Methane Hydrate Area Offshore Southwestern Taiwan.</title>
        <authorList>
            <person name="Zhang W.-L."/>
            <person name="Chen W.-C."/>
            <person name="Lai M.-C."/>
            <person name="Chen S.-C."/>
        </authorList>
    </citation>
    <scope>NUCLEOTIDE SEQUENCE [LARGE SCALE GENOMIC DNA]</scope>
    <source>
        <strain evidence="7 8">CWC-04</strain>
    </source>
</reference>
<dbReference type="GO" id="GO:0010043">
    <property type="term" value="P:response to zinc ion"/>
    <property type="evidence" value="ECO:0007669"/>
    <property type="project" value="TreeGrafter"/>
</dbReference>
<protein>
    <submittedName>
        <fullName evidence="7">Metal ABC transporter permease</fullName>
    </submittedName>
</protein>
<comment type="caution">
    <text evidence="7">The sequence shown here is derived from an EMBL/GenBank/DDBJ whole genome shotgun (WGS) entry which is preliminary data.</text>
</comment>
<proteinExistence type="inferred from homology"/>
<comment type="subcellular location">
    <subcellularLocation>
        <location evidence="1">Membrane</location>
        <topology evidence="1">Multi-pass membrane protein</topology>
    </subcellularLocation>
</comment>
<dbReference type="GO" id="GO:0043190">
    <property type="term" value="C:ATP-binding cassette (ABC) transporter complex"/>
    <property type="evidence" value="ECO:0007669"/>
    <property type="project" value="InterPro"/>
</dbReference>
<dbReference type="AlphaFoldDB" id="A0AAP2REP5"/>
<evidence type="ECO:0000313" key="7">
    <source>
        <dbReference type="EMBL" id="MCD1295416.1"/>
    </source>
</evidence>
<comment type="similarity">
    <text evidence="2">Belongs to the ABC-3 integral membrane protein family.</text>
</comment>
<dbReference type="Pfam" id="PF00950">
    <property type="entry name" value="ABC-3"/>
    <property type="match status" value="1"/>
</dbReference>
<feature type="transmembrane region" description="Helical" evidence="6">
    <location>
        <begin position="39"/>
        <end position="58"/>
    </location>
</feature>
<keyword evidence="5 6" id="KW-0472">Membrane</keyword>
<dbReference type="PANTHER" id="PTHR30477">
    <property type="entry name" value="ABC-TRANSPORTER METAL-BINDING PROTEIN"/>
    <property type="match status" value="1"/>
</dbReference>
<organism evidence="7 8">
    <name type="scientific">Methanooceanicella nereidis</name>
    <dbReference type="NCBI Taxonomy" id="2052831"/>
    <lineage>
        <taxon>Archaea</taxon>
        <taxon>Methanobacteriati</taxon>
        <taxon>Methanobacteriota</taxon>
        <taxon>Stenosarchaea group</taxon>
        <taxon>Methanomicrobia</taxon>
        <taxon>Methanocellales</taxon>
        <taxon>Methanocellaceae</taxon>
        <taxon>Methanooceanicella</taxon>
    </lineage>
</organism>
<feature type="transmembrane region" description="Helical" evidence="6">
    <location>
        <begin position="198"/>
        <end position="215"/>
    </location>
</feature>
<feature type="transmembrane region" description="Helical" evidence="6">
    <location>
        <begin position="134"/>
        <end position="154"/>
    </location>
</feature>
<evidence type="ECO:0000313" key="8">
    <source>
        <dbReference type="Proteomes" id="UP001320159"/>
    </source>
</evidence>
<evidence type="ECO:0000256" key="4">
    <source>
        <dbReference type="ARBA" id="ARBA00022989"/>
    </source>
</evidence>
<keyword evidence="4 6" id="KW-1133">Transmembrane helix</keyword>
<dbReference type="SUPFAM" id="SSF81345">
    <property type="entry name" value="ABC transporter involved in vitamin B12 uptake, BtuC"/>
    <property type="match status" value="1"/>
</dbReference>
<accession>A0AAP2REP5</accession>
<feature type="transmembrane region" description="Helical" evidence="6">
    <location>
        <begin position="222"/>
        <end position="241"/>
    </location>
</feature>
<evidence type="ECO:0000256" key="6">
    <source>
        <dbReference type="SAM" id="Phobius"/>
    </source>
</evidence>
<evidence type="ECO:0000256" key="3">
    <source>
        <dbReference type="ARBA" id="ARBA00022692"/>
    </source>
</evidence>